<evidence type="ECO:0000313" key="2">
    <source>
        <dbReference type="Proteomes" id="UP000704712"/>
    </source>
</evidence>
<proteinExistence type="predicted"/>
<accession>A0A8S9U5S3</accession>
<comment type="caution">
    <text evidence="1">The sequence shown here is derived from an EMBL/GenBank/DDBJ whole genome shotgun (WGS) entry which is preliminary data.</text>
</comment>
<dbReference type="EMBL" id="JAACNO010002256">
    <property type="protein sequence ID" value="KAF4134777.1"/>
    <property type="molecule type" value="Genomic_DNA"/>
</dbReference>
<reference evidence="1" key="1">
    <citation type="submission" date="2020-03" db="EMBL/GenBank/DDBJ databases">
        <title>Hybrid Assembly of Korean Phytophthora infestans isolates.</title>
        <authorList>
            <person name="Prokchorchik M."/>
            <person name="Lee Y."/>
            <person name="Seo J."/>
            <person name="Cho J.-H."/>
            <person name="Park Y.-E."/>
            <person name="Jang D.-C."/>
            <person name="Im J.-S."/>
            <person name="Choi J.-G."/>
            <person name="Park H.-J."/>
            <person name="Lee G.-B."/>
            <person name="Lee Y.-G."/>
            <person name="Hong S.-Y."/>
            <person name="Cho K."/>
            <person name="Sohn K.H."/>
        </authorList>
    </citation>
    <scope>NUCLEOTIDE SEQUENCE</scope>
    <source>
        <strain evidence="1">KR_2_A2</strain>
    </source>
</reference>
<dbReference type="Proteomes" id="UP000704712">
    <property type="component" value="Unassembled WGS sequence"/>
</dbReference>
<name>A0A8S9U5S3_PHYIN</name>
<organism evidence="1 2">
    <name type="scientific">Phytophthora infestans</name>
    <name type="common">Potato late blight agent</name>
    <name type="synonym">Botrytis infestans</name>
    <dbReference type="NCBI Taxonomy" id="4787"/>
    <lineage>
        <taxon>Eukaryota</taxon>
        <taxon>Sar</taxon>
        <taxon>Stramenopiles</taxon>
        <taxon>Oomycota</taxon>
        <taxon>Peronosporomycetes</taxon>
        <taxon>Peronosporales</taxon>
        <taxon>Peronosporaceae</taxon>
        <taxon>Phytophthora</taxon>
    </lineage>
</organism>
<protein>
    <submittedName>
        <fullName evidence="1">Uncharacterized protein</fullName>
    </submittedName>
</protein>
<evidence type="ECO:0000313" key="1">
    <source>
        <dbReference type="EMBL" id="KAF4134777.1"/>
    </source>
</evidence>
<sequence length="121" mass="13247">MAKIETSLAMMENSVVVRILVLRSGKMNGCKDMGAATLCQPSHTQTCRCRRTRPQAIRDCLRSGSQEHQYDAATRNGIHRDGVERVPVVSPPHRLRTVVLDGICNDRPVCGEGSGCQESLA</sequence>
<dbReference type="AlphaFoldDB" id="A0A8S9U5S3"/>
<gene>
    <name evidence="1" type="ORF">GN958_ATG16033</name>
</gene>